<sequence length="128" mass="14739">MKAYTISLSKHRVAKGKGIPLVDITVKSGIKEFAPDWDFLMEYKKSNQDAEAQAIYTEKYYAKLNRVWREKPQLFLSLFEQYPDEVAYACYCPEHACFCHRFLFVKGLAKMAGKLNLPFEDGGELTAK</sequence>
<accession>A0A5U8XK44</accession>
<reference evidence="2" key="1">
    <citation type="submission" date="2018-07" db="EMBL/GenBank/DDBJ databases">
        <authorList>
            <person name="Ashton P.M."/>
            <person name="Dallman T."/>
            <person name="Nair S."/>
            <person name="De Pinna E."/>
            <person name="Peters T."/>
            <person name="Grant K."/>
        </authorList>
    </citation>
    <scope>NUCLEOTIDE SEQUENCE</scope>
    <source>
        <strain evidence="2">142535</strain>
    </source>
</reference>
<dbReference type="EMBL" id="AAGUDP010000006">
    <property type="protein sequence ID" value="EBS0563288.1"/>
    <property type="molecule type" value="Genomic_DNA"/>
</dbReference>
<dbReference type="AlphaFoldDB" id="A0A5U8XK44"/>
<gene>
    <name evidence="2" type="ORF">DTU56_09175</name>
</gene>
<protein>
    <recommendedName>
        <fullName evidence="1">DUF488 domain-containing protein</fullName>
    </recommendedName>
</protein>
<dbReference type="Pfam" id="PF22751">
    <property type="entry name" value="DUF488-N3a"/>
    <property type="match status" value="1"/>
</dbReference>
<dbReference type="InterPro" id="IPR054495">
    <property type="entry name" value="DUF488-N3a"/>
</dbReference>
<feature type="domain" description="DUF488" evidence="1">
    <location>
        <begin position="17"/>
        <end position="110"/>
    </location>
</feature>
<proteinExistence type="predicted"/>
<name>A0A5U8XK44_SALMU</name>
<evidence type="ECO:0000259" key="1">
    <source>
        <dbReference type="Pfam" id="PF22751"/>
    </source>
</evidence>
<comment type="caution">
    <text evidence="2">The sequence shown here is derived from an EMBL/GenBank/DDBJ whole genome shotgun (WGS) entry which is preliminary data.</text>
</comment>
<organism evidence="2">
    <name type="scientific">Salmonella muenchen</name>
    <dbReference type="NCBI Taxonomy" id="596"/>
    <lineage>
        <taxon>Bacteria</taxon>
        <taxon>Pseudomonadati</taxon>
        <taxon>Pseudomonadota</taxon>
        <taxon>Gammaproteobacteria</taxon>
        <taxon>Enterobacterales</taxon>
        <taxon>Enterobacteriaceae</taxon>
        <taxon>Salmonella</taxon>
    </lineage>
</organism>
<evidence type="ECO:0000313" key="2">
    <source>
        <dbReference type="EMBL" id="EBS0563288.1"/>
    </source>
</evidence>